<reference evidence="2" key="2">
    <citation type="submission" date="2025-08" db="UniProtKB">
        <authorList>
            <consortium name="Ensembl"/>
        </authorList>
    </citation>
    <scope>IDENTIFICATION</scope>
</reference>
<evidence type="ECO:0000256" key="1">
    <source>
        <dbReference type="SAM" id="MobiDB-lite"/>
    </source>
</evidence>
<name>H2Z2E9_CIOSA</name>
<protein>
    <recommendedName>
        <fullName evidence="4">Thioredoxin domain-containing protein</fullName>
    </recommendedName>
</protein>
<dbReference type="HOGENOM" id="CLU_1140180_0_0_1"/>
<keyword evidence="3" id="KW-1185">Reference proteome</keyword>
<proteinExistence type="predicted"/>
<reference evidence="2" key="3">
    <citation type="submission" date="2025-09" db="UniProtKB">
        <authorList>
            <consortium name="Ensembl"/>
        </authorList>
    </citation>
    <scope>IDENTIFICATION</scope>
</reference>
<feature type="region of interest" description="Disordered" evidence="1">
    <location>
        <begin position="162"/>
        <end position="244"/>
    </location>
</feature>
<evidence type="ECO:0008006" key="4">
    <source>
        <dbReference type="Google" id="ProtNLM"/>
    </source>
</evidence>
<dbReference type="SUPFAM" id="SSF52833">
    <property type="entry name" value="Thioredoxin-like"/>
    <property type="match status" value="1"/>
</dbReference>
<feature type="compositionally biased region" description="Basic and acidic residues" evidence="1">
    <location>
        <begin position="138"/>
        <end position="147"/>
    </location>
</feature>
<dbReference type="Proteomes" id="UP000007875">
    <property type="component" value="Unassembled WGS sequence"/>
</dbReference>
<organism evidence="2 3">
    <name type="scientific">Ciona savignyi</name>
    <name type="common">Pacific transparent sea squirt</name>
    <dbReference type="NCBI Taxonomy" id="51511"/>
    <lineage>
        <taxon>Eukaryota</taxon>
        <taxon>Metazoa</taxon>
        <taxon>Chordata</taxon>
        <taxon>Tunicata</taxon>
        <taxon>Ascidiacea</taxon>
        <taxon>Phlebobranchia</taxon>
        <taxon>Cionidae</taxon>
        <taxon>Ciona</taxon>
    </lineage>
</organism>
<dbReference type="GO" id="GO:0036503">
    <property type="term" value="P:ERAD pathway"/>
    <property type="evidence" value="ECO:0007669"/>
    <property type="project" value="TreeGrafter"/>
</dbReference>
<accession>H2Z2E9</accession>
<dbReference type="AlphaFoldDB" id="H2Z2E9"/>
<dbReference type="InParanoid" id="H2Z2E9"/>
<dbReference type="eggNOG" id="KOG2507">
    <property type="taxonomic scope" value="Eukaryota"/>
</dbReference>
<dbReference type="PANTHER" id="PTHR46424">
    <property type="entry name" value="UBX DOMAIN-CONTAINING PROTEIN 4"/>
    <property type="match status" value="1"/>
</dbReference>
<feature type="compositionally biased region" description="Polar residues" evidence="1">
    <location>
        <begin position="121"/>
        <end position="137"/>
    </location>
</feature>
<dbReference type="Gene3D" id="3.40.30.10">
    <property type="entry name" value="Glutaredoxin"/>
    <property type="match status" value="1"/>
</dbReference>
<sequence length="244" mass="28458">MDDTWTNEEVQNICQNKCVCLKLEVDSVPCKQFSQIYPVVVVPVTFFIGKNGIPIEIIPGYIQAEDMRLKLLGATQDKVETSSNNEANTSESMTSQSPCEEPLTLPYETTSFSDDEPFKSEQASADTRSAPSPSQTDVVDKEEQVQKLQEKINQRRLDKLKEAEEEEQRREIERRKLGKDVKSMREKQEKMKILKDLEERKKDKQMEIEARRKVREQLAQDRLERNSKFQQEQEEKRREGDIIK</sequence>
<dbReference type="GO" id="GO:0005783">
    <property type="term" value="C:endoplasmic reticulum"/>
    <property type="evidence" value="ECO:0007669"/>
    <property type="project" value="TreeGrafter"/>
</dbReference>
<dbReference type="PANTHER" id="PTHR46424:SF1">
    <property type="entry name" value="UBX DOMAIN-CONTAINING PROTEIN 4"/>
    <property type="match status" value="1"/>
</dbReference>
<feature type="compositionally biased region" description="Low complexity" evidence="1">
    <location>
        <begin position="81"/>
        <end position="95"/>
    </location>
</feature>
<evidence type="ECO:0000313" key="2">
    <source>
        <dbReference type="Ensembl" id="ENSCSAVP00000011761.1"/>
    </source>
</evidence>
<evidence type="ECO:0000313" key="3">
    <source>
        <dbReference type="Proteomes" id="UP000007875"/>
    </source>
</evidence>
<dbReference type="Ensembl" id="ENSCSAVT00000011898.1">
    <property type="protein sequence ID" value="ENSCSAVP00000011761.1"/>
    <property type="gene ID" value="ENSCSAVG00000006901.1"/>
</dbReference>
<reference evidence="3" key="1">
    <citation type="submission" date="2003-08" db="EMBL/GenBank/DDBJ databases">
        <authorList>
            <person name="Birren B."/>
            <person name="Nusbaum C."/>
            <person name="Abebe A."/>
            <person name="Abouelleil A."/>
            <person name="Adekoya E."/>
            <person name="Ait-zahra M."/>
            <person name="Allen N."/>
            <person name="Allen T."/>
            <person name="An P."/>
            <person name="Anderson M."/>
            <person name="Anderson S."/>
            <person name="Arachchi H."/>
            <person name="Armbruster J."/>
            <person name="Bachantsang P."/>
            <person name="Baldwin J."/>
            <person name="Barry A."/>
            <person name="Bayul T."/>
            <person name="Blitshsteyn B."/>
            <person name="Bloom T."/>
            <person name="Blye J."/>
            <person name="Boguslavskiy L."/>
            <person name="Borowsky M."/>
            <person name="Boukhgalter B."/>
            <person name="Brunache A."/>
            <person name="Butler J."/>
            <person name="Calixte N."/>
            <person name="Calvo S."/>
            <person name="Camarata J."/>
            <person name="Campo K."/>
            <person name="Chang J."/>
            <person name="Cheshatsang Y."/>
            <person name="Citroen M."/>
            <person name="Collymore A."/>
            <person name="Considine T."/>
            <person name="Cook A."/>
            <person name="Cooke P."/>
            <person name="Corum B."/>
            <person name="Cuomo C."/>
            <person name="David R."/>
            <person name="Dawoe T."/>
            <person name="Degray S."/>
            <person name="Dodge S."/>
            <person name="Dooley K."/>
            <person name="Dorje P."/>
            <person name="Dorjee K."/>
            <person name="Dorris L."/>
            <person name="Duffey N."/>
            <person name="Dupes A."/>
            <person name="Elkins T."/>
            <person name="Engels R."/>
            <person name="Erickson J."/>
            <person name="Farina A."/>
            <person name="Faro S."/>
            <person name="Ferreira P."/>
            <person name="Fischer H."/>
            <person name="Fitzgerald M."/>
            <person name="Foley K."/>
            <person name="Gage D."/>
            <person name="Galagan J."/>
            <person name="Gearin G."/>
            <person name="Gnerre S."/>
            <person name="Gnirke A."/>
            <person name="Goyette A."/>
            <person name="Graham J."/>
            <person name="Grandbois E."/>
            <person name="Gyaltsen K."/>
            <person name="Hafez N."/>
            <person name="Hagopian D."/>
            <person name="Hagos B."/>
            <person name="Hall J."/>
            <person name="Hatcher B."/>
            <person name="Heller A."/>
            <person name="Higgins H."/>
            <person name="Honan T."/>
            <person name="Horn A."/>
            <person name="Houde N."/>
            <person name="Hughes L."/>
            <person name="Hulme W."/>
            <person name="Husby E."/>
            <person name="Iliev I."/>
            <person name="Jaffe D."/>
            <person name="Jones C."/>
            <person name="Kamal M."/>
            <person name="Kamat A."/>
            <person name="Kamvysselis M."/>
            <person name="Karlsson E."/>
            <person name="Kells C."/>
            <person name="Kieu A."/>
            <person name="Kisner P."/>
            <person name="Kodira C."/>
            <person name="Kulbokas E."/>
            <person name="Labutti K."/>
            <person name="Lama D."/>
            <person name="Landers T."/>
            <person name="Leger J."/>
            <person name="Levine S."/>
            <person name="Lewis D."/>
            <person name="Lewis T."/>
            <person name="Lindblad-toh K."/>
            <person name="Liu X."/>
            <person name="Lokyitsang T."/>
            <person name="Lokyitsang Y."/>
            <person name="Lucien O."/>
            <person name="Lui A."/>
            <person name="Ma L.J."/>
            <person name="Mabbitt R."/>
            <person name="Macdonald J."/>
            <person name="Maclean C."/>
            <person name="Major J."/>
            <person name="Manning J."/>
            <person name="Marabella R."/>
            <person name="Maru K."/>
            <person name="Matthews C."/>
            <person name="Mauceli E."/>
            <person name="Mccarthy M."/>
            <person name="Mcdonough S."/>
            <person name="Mcghee T."/>
            <person name="Meldrim J."/>
            <person name="Meneus L."/>
            <person name="Mesirov J."/>
            <person name="Mihalev A."/>
            <person name="Mihova T."/>
            <person name="Mikkelsen T."/>
            <person name="Mlenga V."/>
            <person name="Moru K."/>
            <person name="Mozes J."/>
            <person name="Mulrain L."/>
            <person name="Munson G."/>
            <person name="Naylor J."/>
            <person name="Newes C."/>
            <person name="Nguyen C."/>
            <person name="Nguyen N."/>
            <person name="Nguyen T."/>
            <person name="Nicol R."/>
            <person name="Nielsen C."/>
            <person name="Nizzari M."/>
            <person name="Norbu C."/>
            <person name="Norbu N."/>
            <person name="O'donnell P."/>
            <person name="Okoawo O."/>
            <person name="O'leary S."/>
            <person name="Omotosho B."/>
            <person name="O'neill K."/>
            <person name="Osman S."/>
            <person name="Parker S."/>
            <person name="Perrin D."/>
            <person name="Phunkhang P."/>
            <person name="Piqani B."/>
            <person name="Purcell S."/>
            <person name="Rachupka T."/>
            <person name="Ramasamy U."/>
            <person name="Rameau R."/>
            <person name="Ray V."/>
            <person name="Raymond C."/>
            <person name="Retta R."/>
            <person name="Richardson S."/>
            <person name="Rise C."/>
            <person name="Rodriguez J."/>
            <person name="Rogers J."/>
            <person name="Rogov P."/>
            <person name="Rutman M."/>
            <person name="Schupbach R."/>
            <person name="Seaman C."/>
            <person name="Settipalli S."/>
            <person name="Sharpe T."/>
            <person name="Sheridan J."/>
            <person name="Sherpa N."/>
            <person name="Shi J."/>
            <person name="Smirnov S."/>
            <person name="Smith C."/>
            <person name="Sougnez C."/>
            <person name="Spencer B."/>
            <person name="Stalker J."/>
            <person name="Stange-thomann N."/>
            <person name="Stavropoulos S."/>
            <person name="Stetson K."/>
            <person name="Stone C."/>
            <person name="Stone S."/>
            <person name="Stubbs M."/>
            <person name="Talamas J."/>
            <person name="Tchuinga P."/>
            <person name="Tenzing P."/>
            <person name="Tesfaye S."/>
            <person name="Theodore J."/>
            <person name="Thoulutsang Y."/>
            <person name="Topham K."/>
            <person name="Towey S."/>
            <person name="Tsamla T."/>
            <person name="Tsomo N."/>
            <person name="Vallee D."/>
            <person name="Vassiliev H."/>
            <person name="Venkataraman V."/>
            <person name="Vinson J."/>
            <person name="Vo A."/>
            <person name="Wade C."/>
            <person name="Wang S."/>
            <person name="Wangchuk T."/>
            <person name="Wangdi T."/>
            <person name="Whittaker C."/>
            <person name="Wilkinson J."/>
            <person name="Wu Y."/>
            <person name="Wyman D."/>
            <person name="Yadav S."/>
            <person name="Yang S."/>
            <person name="Yang X."/>
            <person name="Yeager S."/>
            <person name="Yee E."/>
            <person name="Young G."/>
            <person name="Zainoun J."/>
            <person name="Zembeck L."/>
            <person name="Zimmer A."/>
            <person name="Zody M."/>
            <person name="Lander E."/>
        </authorList>
    </citation>
    <scope>NUCLEOTIDE SEQUENCE [LARGE SCALE GENOMIC DNA]</scope>
</reference>
<dbReference type="STRING" id="51511.ENSCSAVP00000011761"/>
<feature type="region of interest" description="Disordered" evidence="1">
    <location>
        <begin position="79"/>
        <end position="147"/>
    </location>
</feature>
<dbReference type="InterPro" id="IPR036249">
    <property type="entry name" value="Thioredoxin-like_sf"/>
</dbReference>